<dbReference type="PIRSF" id="PIRSF031924">
    <property type="entry name" value="Pi-irrepressible_AP"/>
    <property type="match status" value="1"/>
</dbReference>
<dbReference type="Proteomes" id="UP000033187">
    <property type="component" value="Chromosome 1"/>
</dbReference>
<sequence length="558" mass="62692">MKFTDILLGLGASALLLCTTGTTKAYATETAGEAPPKLIVFMAVDGFPQEQLVKYYDQYGKDGFRLLLDKGAWYGNNHYSHATTYTGVGHATLLSCAHPYKHGVIGNDWIDRKTRERVYSTQDNRYKYLDEETSKHAGTSPFNIKVTAVGDELKYANSQSKVIAIAGKDRSAIGLAGQNGTAYMHSTKTGRFITSNYYMPDYPEWWKAYYKDKPQDKYFGQQWTLLLPEEAYARSAPDDRPWSTNYKGLGTKFPHPISGGANEPSKSYYDAMIWSPYGDNLMLDFAKAAIKGENLGNNPAGVPDLLALSWTSHDYANHLFGPESRQSHDQTVRLDRVFAELFEFLDQEVGLDNVIITLSADHGFMNIPEFSASRNLDAGRIDPEKLIEATNTALSEKYGEGKYIMTWWNPNLYLDYDLVDSKNLDREAVENTAQRFLRSYPGVEAVFTRTQLEEGRMPNTKLAKQVTLAWHQQISGDIVIMNKPNWYLFAKPTAYASTHGSPWSYDTNVPLVMYGPKWIKAGKYGDSETVDLARTLAFILNVRPPNGCEGRVLSEALQ</sequence>
<gene>
    <name evidence="7" type="ORF">YBN1229_v1_3518</name>
</gene>
<dbReference type="InterPro" id="IPR026263">
    <property type="entry name" value="Alkaline_phosphatase_prok"/>
</dbReference>
<reference evidence="8" key="1">
    <citation type="submission" date="2015-02" db="EMBL/GenBank/DDBJ databases">
        <authorList>
            <person name="Chooi Y.-H."/>
        </authorList>
    </citation>
    <scope>NUCLEOTIDE SEQUENCE [LARGE SCALE GENOMIC DNA]</scope>
    <source>
        <strain evidence="8">strain Y</strain>
    </source>
</reference>
<dbReference type="Gene3D" id="3.40.720.10">
    <property type="entry name" value="Alkaline Phosphatase, subunit A"/>
    <property type="match status" value="1"/>
</dbReference>
<evidence type="ECO:0000256" key="5">
    <source>
        <dbReference type="PIRSR" id="PIRSR031924-51"/>
    </source>
</evidence>
<feature type="signal peptide" evidence="6">
    <location>
        <begin position="1"/>
        <end position="27"/>
    </location>
</feature>
<evidence type="ECO:0000256" key="2">
    <source>
        <dbReference type="ARBA" id="ARBA00022723"/>
    </source>
</evidence>
<keyword evidence="8" id="KW-1185">Reference proteome</keyword>
<evidence type="ECO:0000256" key="6">
    <source>
        <dbReference type="SAM" id="SignalP"/>
    </source>
</evidence>
<accession>A0A0D6JKA3</accession>
<dbReference type="SUPFAM" id="SSF53649">
    <property type="entry name" value="Alkaline phosphatase-like"/>
    <property type="match status" value="1"/>
</dbReference>
<feature type="binding site" evidence="5">
    <location>
        <begin position="168"/>
        <end position="170"/>
    </location>
    <ligand>
        <name>substrate</name>
    </ligand>
</feature>
<protein>
    <submittedName>
        <fullName evidence="7">Type I phosphodiesterase / nucleotide pyrophosphatase family protein</fullName>
    </submittedName>
</protein>
<dbReference type="PANTHER" id="PTHR10151:SF120">
    <property type="entry name" value="BIS(5'-ADENOSYL)-TRIPHOSPHATASE"/>
    <property type="match status" value="1"/>
</dbReference>
<evidence type="ECO:0000256" key="1">
    <source>
        <dbReference type="ARBA" id="ARBA00022553"/>
    </source>
</evidence>
<dbReference type="Gene3D" id="3.30.1360.150">
    <property type="match status" value="1"/>
</dbReference>
<feature type="binding site" evidence="5">
    <location>
        <position position="107"/>
    </location>
    <ligand>
        <name>substrate</name>
    </ligand>
</feature>
<dbReference type="CDD" id="cd16016">
    <property type="entry name" value="AP-SPAP"/>
    <property type="match status" value="1"/>
</dbReference>
<keyword evidence="2" id="KW-0479">Metal-binding</keyword>
<feature type="chain" id="PRO_5002306313" evidence="6">
    <location>
        <begin position="28"/>
        <end position="558"/>
    </location>
</feature>
<organism evidence="7 8">
    <name type="scientific">Candidatus Filomicrobium marinum</name>
    <dbReference type="NCBI Taxonomy" id="1608628"/>
    <lineage>
        <taxon>Bacteria</taxon>
        <taxon>Pseudomonadati</taxon>
        <taxon>Pseudomonadota</taxon>
        <taxon>Alphaproteobacteria</taxon>
        <taxon>Hyphomicrobiales</taxon>
        <taxon>Hyphomicrobiaceae</taxon>
        <taxon>Filomicrobium</taxon>
    </lineage>
</organism>
<evidence type="ECO:0000256" key="3">
    <source>
        <dbReference type="ARBA" id="ARBA00022729"/>
    </source>
</evidence>
<dbReference type="KEGG" id="fil:BN1229_v1_2397"/>
<dbReference type="InterPro" id="IPR002591">
    <property type="entry name" value="Phosphodiest/P_Trfase"/>
</dbReference>
<dbReference type="RefSeq" id="WP_052744015.1">
    <property type="nucleotide sequence ID" value="NZ_LN829118.1"/>
</dbReference>
<keyword evidence="1 4" id="KW-0597">Phosphoprotein</keyword>
<dbReference type="KEGG" id="fiy:BN1229_v1_3518"/>
<keyword evidence="3 6" id="KW-0732">Signal</keyword>
<dbReference type="GO" id="GO:0004035">
    <property type="term" value="F:alkaline phosphatase activity"/>
    <property type="evidence" value="ECO:0007669"/>
    <property type="project" value="InterPro"/>
</dbReference>
<dbReference type="InterPro" id="IPR017850">
    <property type="entry name" value="Alkaline_phosphatase_core_sf"/>
</dbReference>
<dbReference type="GO" id="GO:0046872">
    <property type="term" value="F:metal ion binding"/>
    <property type="evidence" value="ECO:0007669"/>
    <property type="project" value="UniProtKB-KW"/>
</dbReference>
<dbReference type="PANTHER" id="PTHR10151">
    <property type="entry name" value="ECTONUCLEOTIDE PYROPHOSPHATASE/PHOSPHODIESTERASE"/>
    <property type="match status" value="1"/>
</dbReference>
<dbReference type="AlphaFoldDB" id="A0A0D6JKA3"/>
<dbReference type="EMBL" id="LN829119">
    <property type="protein sequence ID" value="CPR22085.1"/>
    <property type="molecule type" value="Genomic_DNA"/>
</dbReference>
<evidence type="ECO:0000313" key="8">
    <source>
        <dbReference type="Proteomes" id="UP000033187"/>
    </source>
</evidence>
<feature type="active site" description="Phosphothreonine intermediate" evidence="4">
    <location>
        <position position="86"/>
    </location>
</feature>
<dbReference type="Pfam" id="PF01663">
    <property type="entry name" value="Phosphodiest"/>
    <property type="match status" value="1"/>
</dbReference>
<evidence type="ECO:0000313" key="7">
    <source>
        <dbReference type="EMBL" id="CPR22085.1"/>
    </source>
</evidence>
<proteinExistence type="predicted"/>
<name>A0A0D6JKA3_9HYPH</name>
<evidence type="ECO:0000256" key="4">
    <source>
        <dbReference type="PIRSR" id="PIRSR031924-50"/>
    </source>
</evidence>